<evidence type="ECO:0000313" key="1">
    <source>
        <dbReference type="EMBL" id="MPM74544.1"/>
    </source>
</evidence>
<reference evidence="1" key="1">
    <citation type="submission" date="2019-08" db="EMBL/GenBank/DDBJ databases">
        <authorList>
            <person name="Kucharzyk K."/>
            <person name="Murdoch R.W."/>
            <person name="Higgins S."/>
            <person name="Loffler F."/>
        </authorList>
    </citation>
    <scope>NUCLEOTIDE SEQUENCE</scope>
</reference>
<name>A0A645CC85_9ZZZZ</name>
<dbReference type="EMBL" id="VSSQ01026037">
    <property type="protein sequence ID" value="MPM74544.1"/>
    <property type="molecule type" value="Genomic_DNA"/>
</dbReference>
<protein>
    <submittedName>
        <fullName evidence="1">Uncharacterized protein</fullName>
    </submittedName>
</protein>
<sequence>MRIYVKSNDGKKFTLLFPSCLIFNDITASIGAKALNKHINMDIDLKLNAHDMRKLIRMLNRMRRKYPDMYLVDIESADGDIVKIKL</sequence>
<comment type="caution">
    <text evidence="1">The sequence shown here is derived from an EMBL/GenBank/DDBJ whole genome shotgun (WGS) entry which is preliminary data.</text>
</comment>
<proteinExistence type="predicted"/>
<dbReference type="AlphaFoldDB" id="A0A645CC85"/>
<organism evidence="1">
    <name type="scientific">bioreactor metagenome</name>
    <dbReference type="NCBI Taxonomy" id="1076179"/>
    <lineage>
        <taxon>unclassified sequences</taxon>
        <taxon>metagenomes</taxon>
        <taxon>ecological metagenomes</taxon>
    </lineage>
</organism>
<gene>
    <name evidence="1" type="ORF">SDC9_121532</name>
</gene>
<accession>A0A645CC85</accession>